<feature type="transmembrane region" description="Helical" evidence="1">
    <location>
        <begin position="361"/>
        <end position="385"/>
    </location>
</feature>
<accession>A0ABS8Z075</accession>
<keyword evidence="1" id="KW-1133">Transmembrane helix</keyword>
<dbReference type="RefSeq" id="WP_233677118.1">
    <property type="nucleotide sequence ID" value="NZ_JAJUOS010000008.1"/>
</dbReference>
<proteinExistence type="predicted"/>
<gene>
    <name evidence="2" type="ORF">LZA78_11700</name>
</gene>
<protein>
    <submittedName>
        <fullName evidence="2">Sugar transporter</fullName>
    </submittedName>
</protein>
<name>A0ABS8Z075_9RHOB</name>
<sequence>MQSARIPLEAPRSVAQIRPAAGPARLRRRHVGLIGTFALCVVIPACLWAAYLFAVARDQFASNVAFSVRKHEVGTAVQILGGLTELGSSGPQDGDILQDYIQSPALVRAVDRRVDLAAAFTRPDDPVFSLGADRRIEALTAHWQRQVHVYHDSATGLIELRVEAFDPASAQAIANAIYEESSALINRLSAIAREDTIRNAREDRDKAIARLKAARTALTAFRSRTQIVDPASDAQGRAGLLNTLQEQLAAALIELDLLLENTSAQDVRVVQARQKAAVIRERLAAERSQFGRAEASDPQAFPELVGEYESLSVDLQFAEQSYLAALAAYDAALAEAQRKTRYLASHVPPTLAETAEYPRRFVLLAAVAGALMLGWSILAMAYYALRDRR</sequence>
<dbReference type="EMBL" id="JAJUOS010000008">
    <property type="protein sequence ID" value="MCE5974149.1"/>
    <property type="molecule type" value="Genomic_DNA"/>
</dbReference>
<keyword evidence="1" id="KW-0812">Transmembrane</keyword>
<evidence type="ECO:0000313" key="2">
    <source>
        <dbReference type="EMBL" id="MCE5974149.1"/>
    </source>
</evidence>
<dbReference type="PANTHER" id="PTHR32309:SF13">
    <property type="entry name" value="FERRIC ENTEROBACTIN TRANSPORT PROTEIN FEPE"/>
    <property type="match status" value="1"/>
</dbReference>
<evidence type="ECO:0000313" key="3">
    <source>
        <dbReference type="Proteomes" id="UP001521181"/>
    </source>
</evidence>
<keyword evidence="2" id="KW-0813">Transport</keyword>
<keyword evidence="1" id="KW-0472">Membrane</keyword>
<evidence type="ECO:0000256" key="1">
    <source>
        <dbReference type="SAM" id="Phobius"/>
    </source>
</evidence>
<keyword evidence="3" id="KW-1185">Reference proteome</keyword>
<dbReference type="Proteomes" id="UP001521181">
    <property type="component" value="Unassembled WGS sequence"/>
</dbReference>
<keyword evidence="2" id="KW-0762">Sugar transport</keyword>
<dbReference type="InterPro" id="IPR050445">
    <property type="entry name" value="Bact_polysacc_biosynth/exp"/>
</dbReference>
<dbReference type="PANTHER" id="PTHR32309">
    <property type="entry name" value="TYROSINE-PROTEIN KINASE"/>
    <property type="match status" value="1"/>
</dbReference>
<feature type="transmembrane region" description="Helical" evidence="1">
    <location>
        <begin position="31"/>
        <end position="54"/>
    </location>
</feature>
<reference evidence="2 3" key="1">
    <citation type="submission" date="2021-12" db="EMBL/GenBank/DDBJ databases">
        <title>Sinirhodobacter sp. WL0062 is a bacterium isolated from seawater.</title>
        <authorList>
            <person name="Wang L."/>
            <person name="He W."/>
            <person name="Zhang D.-F."/>
        </authorList>
    </citation>
    <scope>NUCLEOTIDE SEQUENCE [LARGE SCALE GENOMIC DNA]</scope>
    <source>
        <strain evidence="2 3">WL0062</strain>
    </source>
</reference>
<comment type="caution">
    <text evidence="2">The sequence shown here is derived from an EMBL/GenBank/DDBJ whole genome shotgun (WGS) entry which is preliminary data.</text>
</comment>
<organism evidence="2 3">
    <name type="scientific">Rhodobacter flavimaris</name>
    <dbReference type="NCBI Taxonomy" id="2907145"/>
    <lineage>
        <taxon>Bacteria</taxon>
        <taxon>Pseudomonadati</taxon>
        <taxon>Pseudomonadota</taxon>
        <taxon>Alphaproteobacteria</taxon>
        <taxon>Rhodobacterales</taxon>
        <taxon>Rhodobacter group</taxon>
        <taxon>Rhodobacter</taxon>
    </lineage>
</organism>